<name>A0A812RWE6_9DINO</name>
<evidence type="ECO:0000256" key="1">
    <source>
        <dbReference type="SAM" id="MobiDB-lite"/>
    </source>
</evidence>
<dbReference type="Gene3D" id="2.30.130.30">
    <property type="entry name" value="Hypothetical protein"/>
    <property type="match status" value="1"/>
</dbReference>
<reference evidence="2" key="1">
    <citation type="submission" date="2021-02" db="EMBL/GenBank/DDBJ databases">
        <authorList>
            <person name="Dougan E. K."/>
            <person name="Rhodes N."/>
            <person name="Thang M."/>
            <person name="Chan C."/>
        </authorList>
    </citation>
    <scope>NUCLEOTIDE SEQUENCE</scope>
</reference>
<accession>A0A812RWE6</accession>
<sequence>MSPKPRQQIPSSEQLLPQLGDRVLRFQRHWLDLVLAGTKTAEIRRDRTSSGCAWMGCSGRVWGRIHIGDAARLSSLEELRATHGQHRVEATELPYGARTYLWPLSGLYILPEPVPFYNRPGPVTWLPFVPPLQDVHAGSGPAAAGRCQSEAASAPSEPRRLRSRSAPAPRQFPRGGSCMT</sequence>
<dbReference type="EMBL" id="CAJNJA010020334">
    <property type="protein sequence ID" value="CAE7458353.1"/>
    <property type="molecule type" value="Genomic_DNA"/>
</dbReference>
<keyword evidence="3" id="KW-1185">Reference proteome</keyword>
<evidence type="ECO:0000313" key="2">
    <source>
        <dbReference type="EMBL" id="CAE7458353.1"/>
    </source>
</evidence>
<proteinExistence type="predicted"/>
<protein>
    <recommendedName>
        <fullName evidence="4">ASCH domain-containing protein</fullName>
    </recommendedName>
</protein>
<evidence type="ECO:0008006" key="4">
    <source>
        <dbReference type="Google" id="ProtNLM"/>
    </source>
</evidence>
<gene>
    <name evidence="2" type="ORF">SNEC2469_LOCUS12780</name>
</gene>
<dbReference type="OrthoDB" id="419227at2759"/>
<dbReference type="AlphaFoldDB" id="A0A812RWE6"/>
<dbReference type="Proteomes" id="UP000601435">
    <property type="component" value="Unassembled WGS sequence"/>
</dbReference>
<comment type="caution">
    <text evidence="2">The sequence shown here is derived from an EMBL/GenBank/DDBJ whole genome shotgun (WGS) entry which is preliminary data.</text>
</comment>
<feature type="region of interest" description="Disordered" evidence="1">
    <location>
        <begin position="137"/>
        <end position="180"/>
    </location>
</feature>
<evidence type="ECO:0000313" key="3">
    <source>
        <dbReference type="Proteomes" id="UP000601435"/>
    </source>
</evidence>
<dbReference type="SUPFAM" id="SSF88697">
    <property type="entry name" value="PUA domain-like"/>
    <property type="match status" value="1"/>
</dbReference>
<organism evidence="2 3">
    <name type="scientific">Symbiodinium necroappetens</name>
    <dbReference type="NCBI Taxonomy" id="1628268"/>
    <lineage>
        <taxon>Eukaryota</taxon>
        <taxon>Sar</taxon>
        <taxon>Alveolata</taxon>
        <taxon>Dinophyceae</taxon>
        <taxon>Suessiales</taxon>
        <taxon>Symbiodiniaceae</taxon>
        <taxon>Symbiodinium</taxon>
    </lineage>
</organism>
<dbReference type="InterPro" id="IPR015947">
    <property type="entry name" value="PUA-like_sf"/>
</dbReference>